<dbReference type="CDD" id="cd04514">
    <property type="entry name" value="Taspase1_like"/>
    <property type="match status" value="1"/>
</dbReference>
<dbReference type="InterPro" id="IPR000246">
    <property type="entry name" value="Peptidase_T2"/>
</dbReference>
<dbReference type="RefSeq" id="XP_014672903.1">
    <property type="nucleotide sequence ID" value="XM_014817417.1"/>
</dbReference>
<organism evidence="2 3">
    <name type="scientific">Priapulus caudatus</name>
    <name type="common">Priapulid worm</name>
    <dbReference type="NCBI Taxonomy" id="37621"/>
    <lineage>
        <taxon>Eukaryota</taxon>
        <taxon>Metazoa</taxon>
        <taxon>Ecdysozoa</taxon>
        <taxon>Scalidophora</taxon>
        <taxon>Priapulida</taxon>
        <taxon>Priapulimorpha</taxon>
        <taxon>Priapulimorphida</taxon>
        <taxon>Priapulidae</taxon>
        <taxon>Priapulus</taxon>
    </lineage>
</organism>
<evidence type="ECO:0000313" key="3">
    <source>
        <dbReference type="RefSeq" id="XP_014672903.1"/>
    </source>
</evidence>
<reference evidence="3" key="1">
    <citation type="submission" date="2025-08" db="UniProtKB">
        <authorList>
            <consortium name="RefSeq"/>
        </authorList>
    </citation>
    <scope>IDENTIFICATION</scope>
</reference>
<dbReference type="InterPro" id="IPR029055">
    <property type="entry name" value="Ntn_hydrolases_N"/>
</dbReference>
<dbReference type="Gene3D" id="3.60.20.30">
    <property type="entry name" value="(Glycosyl)asparaginase"/>
    <property type="match status" value="1"/>
</dbReference>
<dbReference type="SUPFAM" id="SSF56235">
    <property type="entry name" value="N-terminal nucleophile aminohydrolases (Ntn hydrolases)"/>
    <property type="match status" value="1"/>
</dbReference>
<dbReference type="Pfam" id="PF01112">
    <property type="entry name" value="Asparaginase_2"/>
    <property type="match status" value="1"/>
</dbReference>
<gene>
    <name evidence="3" type="primary">LOC106813308</name>
</gene>
<dbReference type="Proteomes" id="UP000695022">
    <property type="component" value="Unplaced"/>
</dbReference>
<dbReference type="PANTHER" id="PTHR10188:SF8">
    <property type="entry name" value="THREONINE ASPARTASE 1"/>
    <property type="match status" value="1"/>
</dbReference>
<dbReference type="InterPro" id="IPR037464">
    <property type="entry name" value="Taspase1"/>
</dbReference>
<sequence>MCEENCDKGKGFIAVHVGAGYHSEEKKSNYKEACKEALLHGMKALQEGKSAIDSVTATIVALEDNIWTNAGRGSNLTIQGTVECDAGLMDGRSLGFGAVGAVPDIQNPVLVARKLLSQQLEGNLSLGRIAPCLMVGAGARDWGMDRGIHKSTPDELITEQSRATYKRYMERLEASQAKRARMTMSGNKDSIGASCEEKSLDTVGAICLDSHGNVAAAASSGGISLKQIGRVGQAALYGCGCWAQNADDGLPGVGVATTGSPFLKDVQEKQGGALILKYCLSGGSVEDVECIWAYTTDSMCVGYMSSRDSKPKTHLSRLPEHLQCGKSVVIEGAKVNL</sequence>
<evidence type="ECO:0000256" key="1">
    <source>
        <dbReference type="ARBA" id="ARBA00010872"/>
    </source>
</evidence>
<proteinExistence type="inferred from homology"/>
<evidence type="ECO:0000313" key="2">
    <source>
        <dbReference type="Proteomes" id="UP000695022"/>
    </source>
</evidence>
<comment type="similarity">
    <text evidence="1">Belongs to the Ntn-hydrolase family.</text>
</comment>
<keyword evidence="2" id="KW-1185">Reference proteome</keyword>
<accession>A0ABM1EL32</accession>
<name>A0ABM1EL32_PRICU</name>
<dbReference type="PANTHER" id="PTHR10188">
    <property type="entry name" value="L-ASPARAGINASE"/>
    <property type="match status" value="1"/>
</dbReference>
<protein>
    <submittedName>
        <fullName evidence="3">Threonine aspartase 1-like isoform X2</fullName>
    </submittedName>
</protein>
<dbReference type="GeneID" id="106813308"/>